<organism evidence="2 3">
    <name type="scientific">Streptomyces spongiae</name>
    <dbReference type="NCBI Taxonomy" id="565072"/>
    <lineage>
        <taxon>Bacteria</taxon>
        <taxon>Bacillati</taxon>
        <taxon>Actinomycetota</taxon>
        <taxon>Actinomycetes</taxon>
        <taxon>Kitasatosporales</taxon>
        <taxon>Streptomycetaceae</taxon>
        <taxon>Streptomyces</taxon>
    </lineage>
</organism>
<dbReference type="EMBL" id="VJZC01000604">
    <property type="protein sequence ID" value="MPY63623.1"/>
    <property type="molecule type" value="Genomic_DNA"/>
</dbReference>
<keyword evidence="2" id="KW-0547">Nucleotide-binding</keyword>
<dbReference type="Proteomes" id="UP000400924">
    <property type="component" value="Unassembled WGS sequence"/>
</dbReference>
<evidence type="ECO:0000256" key="1">
    <source>
        <dbReference type="SAM" id="MobiDB-lite"/>
    </source>
</evidence>
<dbReference type="OrthoDB" id="1649389at2"/>
<protein>
    <submittedName>
        <fullName evidence="2">ATP-binding cassette domain-containing protein</fullName>
    </submittedName>
</protein>
<dbReference type="SUPFAM" id="SSF52540">
    <property type="entry name" value="P-loop containing nucleoside triphosphate hydrolases"/>
    <property type="match status" value="1"/>
</dbReference>
<evidence type="ECO:0000313" key="3">
    <source>
        <dbReference type="Proteomes" id="UP000400924"/>
    </source>
</evidence>
<sequence length="102" mass="11227">MCTAMDFPGARNLAHRTSAPPRPRHRPARFRSTGARPTRRHQCGASPSATRHWRRHHRAQQPVAVRPSELVIITGPSGAGKSTLSKLLPRDGYDTQVDLCAA</sequence>
<comment type="caution">
    <text evidence="2">The sequence shown here is derived from an EMBL/GenBank/DDBJ whole genome shotgun (WGS) entry which is preliminary data.</text>
</comment>
<name>A0A5N8XW68_9ACTN</name>
<dbReference type="GO" id="GO:0005524">
    <property type="term" value="F:ATP binding"/>
    <property type="evidence" value="ECO:0007669"/>
    <property type="project" value="UniProtKB-KW"/>
</dbReference>
<dbReference type="AlphaFoldDB" id="A0A5N8XW68"/>
<keyword evidence="3" id="KW-1185">Reference proteome</keyword>
<evidence type="ECO:0000313" key="2">
    <source>
        <dbReference type="EMBL" id="MPY63623.1"/>
    </source>
</evidence>
<proteinExistence type="predicted"/>
<dbReference type="InterPro" id="IPR027417">
    <property type="entry name" value="P-loop_NTPase"/>
</dbReference>
<accession>A0A5N8XW68</accession>
<dbReference type="Gene3D" id="3.40.50.300">
    <property type="entry name" value="P-loop containing nucleotide triphosphate hydrolases"/>
    <property type="match status" value="1"/>
</dbReference>
<gene>
    <name evidence="2" type="ORF">FNH08_42635</name>
</gene>
<feature type="region of interest" description="Disordered" evidence="1">
    <location>
        <begin position="1"/>
        <end position="65"/>
    </location>
</feature>
<keyword evidence="2" id="KW-0067">ATP-binding</keyword>
<reference evidence="2 3" key="1">
    <citation type="submission" date="2019-07" db="EMBL/GenBank/DDBJ databases">
        <title>New species of Amycolatopsis and Streptomyces.</title>
        <authorList>
            <person name="Duangmal K."/>
            <person name="Teo W.F.A."/>
            <person name="Lipun K."/>
        </authorList>
    </citation>
    <scope>NUCLEOTIDE SEQUENCE [LARGE SCALE GENOMIC DNA]</scope>
    <source>
        <strain evidence="2 3">NBRC 106415</strain>
    </source>
</reference>